<gene>
    <name evidence="5" type="ORF">BFG04_08710</name>
</gene>
<dbReference type="Gene3D" id="1.20.1260.10">
    <property type="match status" value="1"/>
</dbReference>
<comment type="similarity">
    <text evidence="2 3">Belongs to the Dps family.</text>
</comment>
<dbReference type="AlphaFoldDB" id="A0AAN1EEJ7"/>
<dbReference type="EMBL" id="MCRK01000042">
    <property type="protein sequence ID" value="OPA75510.1"/>
    <property type="molecule type" value="Genomic_DNA"/>
</dbReference>
<evidence type="ECO:0000259" key="4">
    <source>
        <dbReference type="Pfam" id="PF00210"/>
    </source>
</evidence>
<dbReference type="SUPFAM" id="SSF47240">
    <property type="entry name" value="Ferritin-like"/>
    <property type="match status" value="1"/>
</dbReference>
<dbReference type="InterPro" id="IPR012347">
    <property type="entry name" value="Ferritin-like"/>
</dbReference>
<comment type="caution">
    <text evidence="5">The sequence shown here is derived from an EMBL/GenBank/DDBJ whole genome shotgun (WGS) entry which is preliminary data.</text>
</comment>
<dbReference type="PRINTS" id="PR01346">
    <property type="entry name" value="HELNAPAPROT"/>
</dbReference>
<evidence type="ECO:0000256" key="3">
    <source>
        <dbReference type="RuleBase" id="RU003875"/>
    </source>
</evidence>
<protein>
    <submittedName>
        <fullName evidence="5">DNA starvation/stationary phase protection protein</fullName>
    </submittedName>
</protein>
<dbReference type="GO" id="GO:0008199">
    <property type="term" value="F:ferric iron binding"/>
    <property type="evidence" value="ECO:0007669"/>
    <property type="project" value="InterPro"/>
</dbReference>
<accession>A0AAN1EEJ7</accession>
<evidence type="ECO:0000256" key="1">
    <source>
        <dbReference type="ARBA" id="ARBA00004496"/>
    </source>
</evidence>
<dbReference type="PANTHER" id="PTHR42932">
    <property type="entry name" value="GENERAL STRESS PROTEIN 20U"/>
    <property type="match status" value="1"/>
</dbReference>
<dbReference type="GO" id="GO:0016722">
    <property type="term" value="F:oxidoreductase activity, acting on metal ions"/>
    <property type="evidence" value="ECO:0007669"/>
    <property type="project" value="InterPro"/>
</dbReference>
<sequence>MSKVIAQLNQIQADTHALYIKLHDLHWNVKGIQFYSIHEYTEQAYEDMHDMFDDVAERAIMLGGKAIVKGDELLKMSHITHTPKDSYTPTEVLELVLADYKHLLGEFKKLDELADGDTTTQAYAQEKIANYEKSIWMLEASLNK</sequence>
<dbReference type="PANTHER" id="PTHR42932:SF1">
    <property type="entry name" value="GENERAL STRESS PROTEIN 20U"/>
    <property type="match status" value="1"/>
</dbReference>
<comment type="subcellular location">
    <subcellularLocation>
        <location evidence="1">Cytoplasm</location>
    </subcellularLocation>
</comment>
<evidence type="ECO:0000313" key="6">
    <source>
        <dbReference type="Proteomes" id="UP000189728"/>
    </source>
</evidence>
<dbReference type="Pfam" id="PF00210">
    <property type="entry name" value="Ferritin"/>
    <property type="match status" value="1"/>
</dbReference>
<organism evidence="5 6">
    <name type="scientific">Campylobacter pinnipediorum subsp. pinnipediorum</name>
    <dbReference type="NCBI Taxonomy" id="1660067"/>
    <lineage>
        <taxon>Bacteria</taxon>
        <taxon>Pseudomonadati</taxon>
        <taxon>Campylobacterota</taxon>
        <taxon>Epsilonproteobacteria</taxon>
        <taxon>Campylobacterales</taxon>
        <taxon>Campylobacteraceae</taxon>
        <taxon>Campylobacter</taxon>
    </lineage>
</organism>
<feature type="domain" description="Ferritin/DPS" evidence="4">
    <location>
        <begin position="5"/>
        <end position="144"/>
    </location>
</feature>
<name>A0AAN1EEJ7_9BACT</name>
<dbReference type="InterPro" id="IPR023188">
    <property type="entry name" value="DPS_DNA-bd_CS"/>
</dbReference>
<dbReference type="InterPro" id="IPR009078">
    <property type="entry name" value="Ferritin-like_SF"/>
</dbReference>
<dbReference type="GO" id="GO:0005737">
    <property type="term" value="C:cytoplasm"/>
    <property type="evidence" value="ECO:0007669"/>
    <property type="project" value="UniProtKB-SubCell"/>
</dbReference>
<dbReference type="InterPro" id="IPR008331">
    <property type="entry name" value="Ferritin_DPS_dom"/>
</dbReference>
<dbReference type="Proteomes" id="UP000189728">
    <property type="component" value="Unassembled WGS sequence"/>
</dbReference>
<dbReference type="PIRSF" id="PIRSF005900">
    <property type="entry name" value="Dps"/>
    <property type="match status" value="1"/>
</dbReference>
<reference evidence="5 6" key="1">
    <citation type="submission" date="2016-08" db="EMBL/GenBank/DDBJ databases">
        <title>Campylobacter species from sea mammals.</title>
        <authorList>
            <person name="Gilbert M.J."/>
            <person name="Byrne B.A."/>
            <person name="Zomer A.L."/>
            <person name="Wagenaar J.A."/>
        </authorList>
    </citation>
    <scope>NUCLEOTIDE SEQUENCE [LARGE SCALE GENOMIC DNA]</scope>
    <source>
        <strain evidence="5 6">1105248</strain>
    </source>
</reference>
<dbReference type="CDD" id="cd01043">
    <property type="entry name" value="DPS"/>
    <property type="match status" value="1"/>
</dbReference>
<proteinExistence type="inferred from homology"/>
<dbReference type="InterPro" id="IPR002177">
    <property type="entry name" value="DPS_DNA-bd"/>
</dbReference>
<dbReference type="RefSeq" id="WP_069637646.1">
    <property type="nucleotide sequence ID" value="NZ_CP012546.1"/>
</dbReference>
<dbReference type="PROSITE" id="PS00819">
    <property type="entry name" value="DPS_2"/>
    <property type="match status" value="1"/>
</dbReference>
<evidence type="ECO:0000313" key="5">
    <source>
        <dbReference type="EMBL" id="OPA75510.1"/>
    </source>
</evidence>
<evidence type="ECO:0000256" key="2">
    <source>
        <dbReference type="ARBA" id="ARBA00009497"/>
    </source>
</evidence>